<dbReference type="GeneID" id="23798606"/>
<dbReference type="eggNOG" id="arCOG03924">
    <property type="taxonomic scope" value="Archaea"/>
</dbReference>
<reference evidence="3 4" key="2">
    <citation type="journal article" date="2013" name="PLoS ONE">
        <title>INDIGO - INtegrated Data Warehouse of MIcrobial GenOmes with Examples from the Red Sea Extremophiles.</title>
        <authorList>
            <person name="Alam I."/>
            <person name="Antunes A."/>
            <person name="Kamau A.A."/>
            <person name="Ba Alawi W."/>
            <person name="Kalkatawi M."/>
            <person name="Stingl U."/>
            <person name="Bajic V.B."/>
        </authorList>
    </citation>
    <scope>NUCLEOTIDE SEQUENCE [LARGE SCALE GENOMIC DNA]</scope>
    <source>
        <strain evidence="3 4">SARL4B</strain>
    </source>
</reference>
<protein>
    <submittedName>
        <fullName evidence="3">Uncharacterized protein</fullName>
    </submittedName>
</protein>
<reference evidence="3 4" key="1">
    <citation type="journal article" date="2011" name="J. Bacteriol.">
        <title>Genome sequence of Halorhabdus tiamatea, the first archaeon isolated from a deep-sea anoxic brine lake.</title>
        <authorList>
            <person name="Antunes A."/>
            <person name="Alam I."/>
            <person name="Bajic V.B."/>
            <person name="Stingl U."/>
        </authorList>
    </citation>
    <scope>NUCLEOTIDE SEQUENCE [LARGE SCALE GENOMIC DNA]</scope>
    <source>
        <strain evidence="3 4">SARL4B</strain>
    </source>
</reference>
<keyword evidence="5" id="KW-1185">Reference proteome</keyword>
<evidence type="ECO:0000313" key="4">
    <source>
        <dbReference type="Proteomes" id="UP000003861"/>
    </source>
</evidence>
<feature type="region of interest" description="Disordered" evidence="1">
    <location>
        <begin position="214"/>
        <end position="238"/>
    </location>
</feature>
<dbReference type="Gene3D" id="1.10.10.10">
    <property type="entry name" value="Winged helix-like DNA-binding domain superfamily/Winged helix DNA-binding domain"/>
    <property type="match status" value="1"/>
</dbReference>
<sequence>MTPETTEATLEPLVMPTDAKILTGLQHGTRETPTNLAAQLEDTSQNYTANRLRKLELRGYTHSPGPADRSGMYEITTWGRYATAHIEKHNRSYDELFHRLVTRACGAQPTPEHAYPDNIPEEDRETQPAPDPCAETDTTLVQLYRHVYDGLKTLHDIDGVTIPTDFRERLPPTDDGNMASAGDAADTLYTLHFHGFAERRDDMEAYSITDDGRQLVKQDPDPSTLQHGVPRDELLPSN</sequence>
<reference evidence="2 5" key="3">
    <citation type="journal article" date="2014" name="Environ. Microbiol.">
        <title>Halorhabdus tiamatea: proteogenomics and glycosidase activity measurements identify the first cultivated euryarchaeon from a deep-sea anoxic brine lake as potential polysaccharide degrader.</title>
        <authorList>
            <person name="Werner J."/>
            <person name="Ferrer M."/>
            <person name="Michel G."/>
            <person name="Mann A.J."/>
            <person name="Huang S."/>
            <person name="Juarez S."/>
            <person name="Ciordia S."/>
            <person name="Albar J.P."/>
            <person name="Alcaide M."/>
            <person name="La Cono V."/>
            <person name="Yakimov M.M."/>
            <person name="Antunes A."/>
            <person name="Taborda M."/>
            <person name="Da Costa M.S."/>
            <person name="Amann R.I."/>
            <person name="Gloeckner F.O."/>
            <person name="Golyshina O.V."/>
            <person name="Golyshin P.N."/>
            <person name="Teeling H."/>
        </authorList>
    </citation>
    <scope>NUCLEOTIDE SEQUENCE [LARGE SCALE GENOMIC DNA]</scope>
    <source>
        <strain evidence="5">SARL4B</strain>
        <strain evidence="2">Type strain: SARL4B</strain>
    </source>
</reference>
<evidence type="ECO:0000313" key="3">
    <source>
        <dbReference type="EMBL" id="ERJ06642.1"/>
    </source>
</evidence>
<dbReference type="Proteomes" id="UP000015381">
    <property type="component" value="Chromosome I"/>
</dbReference>
<evidence type="ECO:0000313" key="5">
    <source>
        <dbReference type="Proteomes" id="UP000015381"/>
    </source>
</evidence>
<dbReference type="Proteomes" id="UP000003861">
    <property type="component" value="Unassembled WGS sequence"/>
</dbReference>
<organism evidence="3 4">
    <name type="scientific">Halorhabdus tiamatea SARL4B</name>
    <dbReference type="NCBI Taxonomy" id="1033806"/>
    <lineage>
        <taxon>Archaea</taxon>
        <taxon>Methanobacteriati</taxon>
        <taxon>Methanobacteriota</taxon>
        <taxon>Stenosarchaea group</taxon>
        <taxon>Halobacteria</taxon>
        <taxon>Halobacteriales</taxon>
        <taxon>Haloarculaceae</taxon>
        <taxon>Halorhabdus</taxon>
    </lineage>
</organism>
<feature type="region of interest" description="Disordered" evidence="1">
    <location>
        <begin position="108"/>
        <end position="134"/>
    </location>
</feature>
<dbReference type="HOGENOM" id="CLU_1163785_0_0_2"/>
<proteinExistence type="predicted"/>
<dbReference type="OrthoDB" id="338176at2157"/>
<evidence type="ECO:0000256" key="1">
    <source>
        <dbReference type="SAM" id="MobiDB-lite"/>
    </source>
</evidence>
<dbReference type="AlphaFoldDB" id="F7PI47"/>
<gene>
    <name evidence="3" type="ORF">HLRTI_001348</name>
    <name evidence="2" type="ORF">HTIA_0057</name>
</gene>
<name>F7PI47_9EURY</name>
<dbReference type="PATRIC" id="fig|1033806.12.peg.56"/>
<dbReference type="EMBL" id="AFNT02000012">
    <property type="protein sequence ID" value="ERJ06642.1"/>
    <property type="molecule type" value="Genomic_DNA"/>
</dbReference>
<accession>F7PI47</accession>
<dbReference type="EMBL" id="HF571520">
    <property type="protein sequence ID" value="CCQ32208.1"/>
    <property type="molecule type" value="Genomic_DNA"/>
</dbReference>
<dbReference type="InterPro" id="IPR036388">
    <property type="entry name" value="WH-like_DNA-bd_sf"/>
</dbReference>
<dbReference type="KEGG" id="hti:HTIA_0057"/>
<feature type="compositionally biased region" description="Basic and acidic residues" evidence="1">
    <location>
        <begin position="229"/>
        <end position="238"/>
    </location>
</feature>
<dbReference type="RefSeq" id="WP_008525220.1">
    <property type="nucleotide sequence ID" value="NC_021921.1"/>
</dbReference>
<evidence type="ECO:0000313" key="2">
    <source>
        <dbReference type="EMBL" id="CCQ32208.1"/>
    </source>
</evidence>